<dbReference type="Gene3D" id="2.30.110.10">
    <property type="entry name" value="Electron Transport, Fmn-binding Protein, Chain A"/>
    <property type="match status" value="1"/>
</dbReference>
<keyword evidence="3" id="KW-1185">Reference proteome</keyword>
<dbReference type="RefSeq" id="WP_050668701.1">
    <property type="nucleotide sequence ID" value="NZ_LAIR01000002.1"/>
</dbReference>
<gene>
    <name evidence="2" type="ORF">VV01_03645</name>
</gene>
<comment type="caution">
    <text evidence="2">The sequence shown here is derived from an EMBL/GenBank/DDBJ whole genome shotgun (WGS) entry which is preliminary data.</text>
</comment>
<dbReference type="AlphaFoldDB" id="A0A0L6CF85"/>
<dbReference type="EMBL" id="LAIR01000002">
    <property type="protein sequence ID" value="KNX36447.1"/>
    <property type="molecule type" value="Genomic_DNA"/>
</dbReference>
<dbReference type="InterPro" id="IPR012349">
    <property type="entry name" value="Split_barrel_FMN-bd"/>
</dbReference>
<sequence length="142" mass="15358">MPLTLAERQEFLTQPHTATISVQALRTGRGPLAVPIWYDVDAEGRPWILTDAGSVKARHIEAAGSFTLTAHQLTPSVRYVSVEGPVQASRAAADADLVGMTERYLTGDAVAAYLDFARPGLSTLQVITMEPQHWLSGDLGSW</sequence>
<dbReference type="OrthoDB" id="5242787at2"/>
<dbReference type="STRING" id="1631356.VV01_03645"/>
<reference evidence="3" key="1">
    <citation type="submission" date="2015-03" db="EMBL/GenBank/DDBJ databases">
        <title>Luteipulveratus halotolerans sp. nov., a novel actinobacterium (Dermacoccaceae) from Sarawak, Malaysia.</title>
        <authorList>
            <person name="Juboi H."/>
            <person name="Basik A."/>
            <person name="Shamsul S.S."/>
            <person name="Arnold P."/>
            <person name="Schmitt E.K."/>
            <person name="Sanglier J.-J."/>
            <person name="Yeo T."/>
        </authorList>
    </citation>
    <scope>NUCLEOTIDE SEQUENCE [LARGE SCALE GENOMIC DNA]</scope>
    <source>
        <strain evidence="3">C296001</strain>
    </source>
</reference>
<feature type="domain" description="Pyridoxamine 5'-phosphate oxidase N-terminal" evidence="1">
    <location>
        <begin position="7"/>
        <end position="134"/>
    </location>
</feature>
<evidence type="ECO:0000313" key="3">
    <source>
        <dbReference type="Proteomes" id="UP000037397"/>
    </source>
</evidence>
<organism evidence="2 3">
    <name type="scientific">Luteipulveratus halotolerans</name>
    <dbReference type="NCBI Taxonomy" id="1631356"/>
    <lineage>
        <taxon>Bacteria</taxon>
        <taxon>Bacillati</taxon>
        <taxon>Actinomycetota</taxon>
        <taxon>Actinomycetes</taxon>
        <taxon>Micrococcales</taxon>
        <taxon>Dermacoccaceae</taxon>
        <taxon>Luteipulveratus</taxon>
    </lineage>
</organism>
<dbReference type="PATRIC" id="fig|1631356.3.peg.660"/>
<evidence type="ECO:0000313" key="2">
    <source>
        <dbReference type="EMBL" id="KNX36447.1"/>
    </source>
</evidence>
<name>A0A0L6CF85_9MICO</name>
<dbReference type="InterPro" id="IPR011576">
    <property type="entry name" value="Pyridox_Oxase_N"/>
</dbReference>
<protein>
    <recommendedName>
        <fullName evidence="1">Pyridoxamine 5'-phosphate oxidase N-terminal domain-containing protein</fullName>
    </recommendedName>
</protein>
<proteinExistence type="predicted"/>
<dbReference type="Pfam" id="PF01243">
    <property type="entry name" value="PNPOx_N"/>
    <property type="match status" value="1"/>
</dbReference>
<dbReference type="SUPFAM" id="SSF50475">
    <property type="entry name" value="FMN-binding split barrel"/>
    <property type="match status" value="1"/>
</dbReference>
<evidence type="ECO:0000259" key="1">
    <source>
        <dbReference type="Pfam" id="PF01243"/>
    </source>
</evidence>
<accession>A0A0L6CF85</accession>
<dbReference type="Proteomes" id="UP000037397">
    <property type="component" value="Unassembled WGS sequence"/>
</dbReference>